<evidence type="ECO:0000256" key="3">
    <source>
        <dbReference type="ARBA" id="ARBA00010183"/>
    </source>
</evidence>
<comment type="subunit">
    <text evidence="4 15">Homodimer.</text>
</comment>
<dbReference type="GO" id="GO:0006397">
    <property type="term" value="P:mRNA processing"/>
    <property type="evidence" value="ECO:0007669"/>
    <property type="project" value="UniProtKB-UniRule"/>
</dbReference>
<proteinExistence type="inferred from homology"/>
<sequence>MADPETLQRALGYRFADPSLLDLALAHRSWAFEAGGEPTNERLEFLGDAVLGLVVTDRIFHQSPDSPEGRLAKARAAAVNTLTLAAVARDLGVGAQVRLGRGEEQSGGRDKDSILADTLEAIIGAAYLDAGIDAATALVRRLLDDRLDEILHSSTLFDFKTSLQERVAALQHTLPVYRLSEDGPDHQKQFTAAVYIDDELLGEGIGRSKKEAEQQAAQVALGALSERGAEGEA</sequence>
<dbReference type="SUPFAM" id="SSF54768">
    <property type="entry name" value="dsRNA-binding domain-like"/>
    <property type="match status" value="1"/>
</dbReference>
<name>A0A411YCK5_9ACTN</name>
<evidence type="ECO:0000256" key="12">
    <source>
        <dbReference type="ARBA" id="ARBA00022801"/>
    </source>
</evidence>
<dbReference type="AlphaFoldDB" id="A0A411YCK5"/>
<evidence type="ECO:0000256" key="4">
    <source>
        <dbReference type="ARBA" id="ARBA00011738"/>
    </source>
</evidence>
<keyword evidence="13 15" id="KW-0460">Magnesium</keyword>
<evidence type="ECO:0000256" key="1">
    <source>
        <dbReference type="ARBA" id="ARBA00000109"/>
    </source>
</evidence>
<dbReference type="PROSITE" id="PS00517">
    <property type="entry name" value="RNASE_3_1"/>
    <property type="match status" value="1"/>
</dbReference>
<comment type="subcellular location">
    <subcellularLocation>
        <location evidence="2 15">Cytoplasm</location>
    </subcellularLocation>
</comment>
<feature type="binding site" evidence="15">
    <location>
        <position position="44"/>
    </location>
    <ligand>
        <name>Mg(2+)</name>
        <dbReference type="ChEBI" id="CHEBI:18420"/>
    </ligand>
</feature>
<dbReference type="InterPro" id="IPR011907">
    <property type="entry name" value="RNase_III"/>
</dbReference>
<evidence type="ECO:0000256" key="6">
    <source>
        <dbReference type="ARBA" id="ARBA00022552"/>
    </source>
</evidence>
<evidence type="ECO:0000256" key="14">
    <source>
        <dbReference type="ARBA" id="ARBA00022884"/>
    </source>
</evidence>
<dbReference type="SMART" id="SM00358">
    <property type="entry name" value="DSRM"/>
    <property type="match status" value="1"/>
</dbReference>
<keyword evidence="6 15" id="KW-0698">rRNA processing</keyword>
<evidence type="ECO:0000259" key="17">
    <source>
        <dbReference type="PROSITE" id="PS50142"/>
    </source>
</evidence>
<evidence type="ECO:0000256" key="2">
    <source>
        <dbReference type="ARBA" id="ARBA00004496"/>
    </source>
</evidence>
<comment type="function">
    <text evidence="15">Digests double-stranded RNA. Involved in the processing of primary rRNA transcript to yield the immediate precursors to the large and small rRNAs (23S and 16S). Processes some mRNAs, and tRNAs when they are encoded in the rRNA operon. Processes pre-crRNA and tracrRNA of type II CRISPR loci if present in the organism.</text>
</comment>
<dbReference type="GO" id="GO:0046872">
    <property type="term" value="F:metal ion binding"/>
    <property type="evidence" value="ECO:0007669"/>
    <property type="project" value="UniProtKB-KW"/>
</dbReference>
<dbReference type="FunFam" id="3.30.160.20:FF:000003">
    <property type="entry name" value="Ribonuclease 3"/>
    <property type="match status" value="1"/>
</dbReference>
<evidence type="ECO:0000256" key="7">
    <source>
        <dbReference type="ARBA" id="ARBA00022664"/>
    </source>
</evidence>
<dbReference type="Gene3D" id="3.30.160.20">
    <property type="match status" value="1"/>
</dbReference>
<protein>
    <recommendedName>
        <fullName evidence="15">Ribonuclease 3</fullName>
        <ecNumber evidence="15">3.1.26.3</ecNumber>
    </recommendedName>
    <alternativeName>
        <fullName evidence="15">Ribonuclease III</fullName>
        <shortName evidence="15">RNase III</shortName>
    </alternativeName>
</protein>
<feature type="domain" description="DRBM" evidence="16">
    <location>
        <begin position="158"/>
        <end position="226"/>
    </location>
</feature>
<keyword evidence="12 15" id="KW-0378">Hydrolase</keyword>
<dbReference type="GO" id="GO:0008033">
    <property type="term" value="P:tRNA processing"/>
    <property type="evidence" value="ECO:0007669"/>
    <property type="project" value="UniProtKB-KW"/>
</dbReference>
<keyword evidence="14 15" id="KW-0694">RNA-binding</keyword>
<dbReference type="FunFam" id="1.10.1520.10:FF:000001">
    <property type="entry name" value="Ribonuclease 3"/>
    <property type="match status" value="1"/>
</dbReference>
<evidence type="ECO:0000256" key="15">
    <source>
        <dbReference type="HAMAP-Rule" id="MF_00104"/>
    </source>
</evidence>
<keyword evidence="8 15" id="KW-0819">tRNA processing</keyword>
<comment type="catalytic activity">
    <reaction evidence="1 15">
        <text>Endonucleolytic cleavage to 5'-phosphomonoester.</text>
        <dbReference type="EC" id="3.1.26.3"/>
    </reaction>
</comment>
<evidence type="ECO:0000256" key="13">
    <source>
        <dbReference type="ARBA" id="ARBA00022842"/>
    </source>
</evidence>
<feature type="active site" evidence="15">
    <location>
        <position position="48"/>
    </location>
</feature>
<feature type="active site" evidence="15">
    <location>
        <position position="120"/>
    </location>
</feature>
<feature type="domain" description="RNase III" evidence="17">
    <location>
        <begin position="4"/>
        <end position="131"/>
    </location>
</feature>
<feature type="binding site" evidence="15">
    <location>
        <position position="120"/>
    </location>
    <ligand>
        <name>Mg(2+)</name>
        <dbReference type="ChEBI" id="CHEBI:18420"/>
    </ligand>
</feature>
<dbReference type="HAMAP" id="MF_00104">
    <property type="entry name" value="RNase_III"/>
    <property type="match status" value="1"/>
</dbReference>
<dbReference type="PANTHER" id="PTHR11207">
    <property type="entry name" value="RIBONUCLEASE III"/>
    <property type="match status" value="1"/>
</dbReference>
<evidence type="ECO:0000313" key="19">
    <source>
        <dbReference type="Proteomes" id="UP000291469"/>
    </source>
</evidence>
<dbReference type="CDD" id="cd00593">
    <property type="entry name" value="RIBOc"/>
    <property type="match status" value="1"/>
</dbReference>
<dbReference type="PROSITE" id="PS50142">
    <property type="entry name" value="RNASE_3_2"/>
    <property type="match status" value="1"/>
</dbReference>
<accession>A0A411YCK5</accession>
<organism evidence="18 19">
    <name type="scientific">Egibacter rhizosphaerae</name>
    <dbReference type="NCBI Taxonomy" id="1670831"/>
    <lineage>
        <taxon>Bacteria</taxon>
        <taxon>Bacillati</taxon>
        <taxon>Actinomycetota</taxon>
        <taxon>Nitriliruptoria</taxon>
        <taxon>Egibacterales</taxon>
        <taxon>Egibacteraceae</taxon>
        <taxon>Egibacter</taxon>
    </lineage>
</organism>
<dbReference type="EMBL" id="CP036402">
    <property type="protein sequence ID" value="QBI18983.1"/>
    <property type="molecule type" value="Genomic_DNA"/>
</dbReference>
<evidence type="ECO:0000256" key="5">
    <source>
        <dbReference type="ARBA" id="ARBA00022490"/>
    </source>
</evidence>
<evidence type="ECO:0000259" key="16">
    <source>
        <dbReference type="PROSITE" id="PS50137"/>
    </source>
</evidence>
<dbReference type="Proteomes" id="UP000291469">
    <property type="component" value="Chromosome"/>
</dbReference>
<gene>
    <name evidence="15" type="primary">rnc</name>
    <name evidence="18" type="ORF">ER308_05110</name>
</gene>
<dbReference type="CDD" id="cd10845">
    <property type="entry name" value="DSRM_RNAse_III_family"/>
    <property type="match status" value="1"/>
</dbReference>
<keyword evidence="19" id="KW-1185">Reference proteome</keyword>
<dbReference type="SMART" id="SM00535">
    <property type="entry name" value="RIBOc"/>
    <property type="match status" value="1"/>
</dbReference>
<dbReference type="GO" id="GO:0010468">
    <property type="term" value="P:regulation of gene expression"/>
    <property type="evidence" value="ECO:0007669"/>
    <property type="project" value="TreeGrafter"/>
</dbReference>
<dbReference type="Gene3D" id="1.10.1520.10">
    <property type="entry name" value="Ribonuclease III domain"/>
    <property type="match status" value="1"/>
</dbReference>
<dbReference type="GO" id="GO:0006364">
    <property type="term" value="P:rRNA processing"/>
    <property type="evidence" value="ECO:0007669"/>
    <property type="project" value="UniProtKB-UniRule"/>
</dbReference>
<keyword evidence="15" id="KW-0699">rRNA-binding</keyword>
<dbReference type="InterPro" id="IPR014720">
    <property type="entry name" value="dsRBD_dom"/>
</dbReference>
<dbReference type="OrthoDB" id="9805026at2"/>
<dbReference type="InterPro" id="IPR000999">
    <property type="entry name" value="RNase_III_dom"/>
</dbReference>
<dbReference type="Pfam" id="PF14622">
    <property type="entry name" value="Ribonucleas_3_3"/>
    <property type="match status" value="1"/>
</dbReference>
<dbReference type="NCBIfam" id="TIGR02191">
    <property type="entry name" value="RNaseIII"/>
    <property type="match status" value="1"/>
</dbReference>
<keyword evidence="10 15" id="KW-0479">Metal-binding</keyword>
<reference evidence="18 19" key="1">
    <citation type="submission" date="2019-01" db="EMBL/GenBank/DDBJ databases">
        <title>Egibacter rhizosphaerae EGI 80759T.</title>
        <authorList>
            <person name="Chen D.-D."/>
            <person name="Tian Y."/>
            <person name="Jiao J.-Y."/>
            <person name="Zhang X.-T."/>
            <person name="Zhang Y.-G."/>
            <person name="Zhang Y."/>
            <person name="Xiao M."/>
            <person name="Shu W.-S."/>
            <person name="Li W.-J."/>
        </authorList>
    </citation>
    <scope>NUCLEOTIDE SEQUENCE [LARGE SCALE GENOMIC DNA]</scope>
    <source>
        <strain evidence="18 19">EGI 80759</strain>
    </source>
</reference>
<dbReference type="RefSeq" id="WP_131153980.1">
    <property type="nucleotide sequence ID" value="NZ_CP036402.1"/>
</dbReference>
<evidence type="ECO:0000256" key="11">
    <source>
        <dbReference type="ARBA" id="ARBA00022759"/>
    </source>
</evidence>
<dbReference type="GO" id="GO:0005737">
    <property type="term" value="C:cytoplasm"/>
    <property type="evidence" value="ECO:0007669"/>
    <property type="project" value="UniProtKB-SubCell"/>
</dbReference>
<dbReference type="GO" id="GO:0004525">
    <property type="term" value="F:ribonuclease III activity"/>
    <property type="evidence" value="ECO:0007669"/>
    <property type="project" value="UniProtKB-UniRule"/>
</dbReference>
<dbReference type="KEGG" id="erz:ER308_05110"/>
<dbReference type="GO" id="GO:0019843">
    <property type="term" value="F:rRNA binding"/>
    <property type="evidence" value="ECO:0007669"/>
    <property type="project" value="UniProtKB-KW"/>
</dbReference>
<dbReference type="InterPro" id="IPR036389">
    <property type="entry name" value="RNase_III_sf"/>
</dbReference>
<keyword evidence="5 15" id="KW-0963">Cytoplasm</keyword>
<dbReference type="PANTHER" id="PTHR11207:SF0">
    <property type="entry name" value="RIBONUCLEASE 3"/>
    <property type="match status" value="1"/>
</dbReference>
<dbReference type="GO" id="GO:0003725">
    <property type="term" value="F:double-stranded RNA binding"/>
    <property type="evidence" value="ECO:0007669"/>
    <property type="project" value="TreeGrafter"/>
</dbReference>
<feature type="binding site" evidence="15">
    <location>
        <position position="117"/>
    </location>
    <ligand>
        <name>Mg(2+)</name>
        <dbReference type="ChEBI" id="CHEBI:18420"/>
    </ligand>
</feature>
<keyword evidence="11 15" id="KW-0255">Endonuclease</keyword>
<evidence type="ECO:0000256" key="9">
    <source>
        <dbReference type="ARBA" id="ARBA00022722"/>
    </source>
</evidence>
<dbReference type="SUPFAM" id="SSF69065">
    <property type="entry name" value="RNase III domain-like"/>
    <property type="match status" value="1"/>
</dbReference>
<evidence type="ECO:0000256" key="8">
    <source>
        <dbReference type="ARBA" id="ARBA00022694"/>
    </source>
</evidence>
<dbReference type="EC" id="3.1.26.3" evidence="15"/>
<keyword evidence="9 15" id="KW-0540">Nuclease</keyword>
<comment type="similarity">
    <text evidence="3">Belongs to the ribonuclease III family.</text>
</comment>
<comment type="cofactor">
    <cofactor evidence="15">
        <name>Mg(2+)</name>
        <dbReference type="ChEBI" id="CHEBI:18420"/>
    </cofactor>
</comment>
<evidence type="ECO:0000256" key="10">
    <source>
        <dbReference type="ARBA" id="ARBA00022723"/>
    </source>
</evidence>
<dbReference type="PROSITE" id="PS50137">
    <property type="entry name" value="DS_RBD"/>
    <property type="match status" value="1"/>
</dbReference>
<dbReference type="GO" id="GO:0042802">
    <property type="term" value="F:identical protein binding"/>
    <property type="evidence" value="ECO:0007669"/>
    <property type="project" value="UniProtKB-ARBA"/>
</dbReference>
<keyword evidence="7 15" id="KW-0507">mRNA processing</keyword>
<dbReference type="Pfam" id="PF00035">
    <property type="entry name" value="dsrm"/>
    <property type="match status" value="1"/>
</dbReference>
<evidence type="ECO:0000313" key="18">
    <source>
        <dbReference type="EMBL" id="QBI18983.1"/>
    </source>
</evidence>